<sequence>MLFLALFPQGRQIAQEAPPSVFLLRLPCVSTGIGNWARRTEDVSVGKAVYTSRLFMGPGNRSAAMTCKLRPNKARVEFQKLKLGFGMRDNDADSPSATFNVYIDGNRVDSLTRAVSPGKAESVVLDVTNPSNVSLEVVCSNQSRYCDRVYFWDADVEYVLPLPPKK</sequence>
<gene>
    <name evidence="1" type="ORF">AVDCRST_MAG92-4976</name>
</gene>
<protein>
    <recommendedName>
        <fullName evidence="2">Glycosyl hydrolase family 98 putative carbohydrate-binding module domain-containing protein</fullName>
    </recommendedName>
</protein>
<name>A0A6J4K9L7_9CYAN</name>
<dbReference type="AlphaFoldDB" id="A0A6J4K9L7"/>
<evidence type="ECO:0000313" key="1">
    <source>
        <dbReference type="EMBL" id="CAA9299427.1"/>
    </source>
</evidence>
<proteinExistence type="predicted"/>
<organism evidence="1">
    <name type="scientific">uncultured Coleofasciculus sp</name>
    <dbReference type="NCBI Taxonomy" id="1267456"/>
    <lineage>
        <taxon>Bacteria</taxon>
        <taxon>Bacillati</taxon>
        <taxon>Cyanobacteriota</taxon>
        <taxon>Cyanophyceae</taxon>
        <taxon>Coleofasciculales</taxon>
        <taxon>Coleofasciculaceae</taxon>
        <taxon>Coleofasciculus</taxon>
        <taxon>environmental samples</taxon>
    </lineage>
</organism>
<accession>A0A6J4K9L7</accession>
<dbReference type="Gene3D" id="2.60.120.1060">
    <property type="entry name" value="NPCBM/NEW2 domain"/>
    <property type="match status" value="1"/>
</dbReference>
<dbReference type="EMBL" id="CADCTM010000872">
    <property type="protein sequence ID" value="CAA9299427.1"/>
    <property type="molecule type" value="Genomic_DNA"/>
</dbReference>
<dbReference type="InterPro" id="IPR038637">
    <property type="entry name" value="NPCBM_sf"/>
</dbReference>
<reference evidence="1" key="1">
    <citation type="submission" date="2020-02" db="EMBL/GenBank/DDBJ databases">
        <authorList>
            <person name="Meier V. D."/>
        </authorList>
    </citation>
    <scope>NUCLEOTIDE SEQUENCE</scope>
    <source>
        <strain evidence="1">AVDCRST_MAG92</strain>
    </source>
</reference>
<evidence type="ECO:0008006" key="2">
    <source>
        <dbReference type="Google" id="ProtNLM"/>
    </source>
</evidence>